<dbReference type="GO" id="GO:0034511">
    <property type="term" value="F:U3 snoRNA binding"/>
    <property type="evidence" value="ECO:0007669"/>
    <property type="project" value="TreeGrafter"/>
</dbReference>
<dbReference type="EMBL" id="FZQP02006277">
    <property type="protein sequence ID" value="VVD02722.1"/>
    <property type="molecule type" value="Genomic_DNA"/>
</dbReference>
<name>A0A5E4QYG3_9NEOP</name>
<evidence type="ECO:0000256" key="1">
    <source>
        <dbReference type="ARBA" id="ARBA00037087"/>
    </source>
</evidence>
<dbReference type="GO" id="GO:0003924">
    <property type="term" value="F:GTPase activity"/>
    <property type="evidence" value="ECO:0007669"/>
    <property type="project" value="TreeGrafter"/>
</dbReference>
<dbReference type="PANTHER" id="PTHR12858">
    <property type="entry name" value="RIBOSOME BIOGENESIS PROTEIN"/>
    <property type="match status" value="1"/>
</dbReference>
<dbReference type="SMART" id="SM01362">
    <property type="entry name" value="DUF663"/>
    <property type="match status" value="1"/>
</dbReference>
<reference evidence="4 5" key="1">
    <citation type="submission" date="2017-07" db="EMBL/GenBank/DDBJ databases">
        <authorList>
            <person name="Talla V."/>
            <person name="Backstrom N."/>
        </authorList>
    </citation>
    <scope>NUCLEOTIDE SEQUENCE [LARGE SCALE GENOMIC DNA]</scope>
</reference>
<dbReference type="PANTHER" id="PTHR12858:SF1">
    <property type="entry name" value="PRE-RRNA-PROCESSING PROTEIN TSR1 HOMOLOG"/>
    <property type="match status" value="1"/>
</dbReference>
<dbReference type="InterPro" id="IPR007034">
    <property type="entry name" value="BMS1_TSR1_C"/>
</dbReference>
<dbReference type="GO" id="GO:0000462">
    <property type="term" value="P:maturation of SSU-rRNA from tricistronic rRNA transcript (SSU-rRNA, 5.8S rRNA, LSU-rRNA)"/>
    <property type="evidence" value="ECO:0007669"/>
    <property type="project" value="TreeGrafter"/>
</dbReference>
<comment type="function">
    <text evidence="1">Required during maturation of the 40S ribosomal subunit in the nucleolus.</text>
</comment>
<dbReference type="GO" id="GO:0005525">
    <property type="term" value="F:GTP binding"/>
    <property type="evidence" value="ECO:0007669"/>
    <property type="project" value="TreeGrafter"/>
</dbReference>
<feature type="domain" description="Ribosome biogenesis protein BMS1/TSR1 C-terminal" evidence="3">
    <location>
        <begin position="1"/>
        <end position="153"/>
    </location>
</feature>
<sequence length="176" mass="20294">MSQSKVKKGLYSKLVIDGLLLIQSLVNIQMVLNISMKGSSSQAQLVLHHFMLQSNSARRLFFVLKNTNLQLVASGVLLSCNPDRLVNKKSAVIRFMFFNREDVLYFKPCKLRTKYGRTGHIKEPLGTHGHMKCVFDGQLKSQDTVLLHLYKRMFPKWNYENCIVTDRDRDDNAMIQ</sequence>
<evidence type="ECO:0000259" key="3">
    <source>
        <dbReference type="SMART" id="SM01362"/>
    </source>
</evidence>
<dbReference type="Pfam" id="PF04950">
    <property type="entry name" value="RIBIOP_C"/>
    <property type="match status" value="1"/>
</dbReference>
<gene>
    <name evidence="4" type="ORF">LSINAPIS_LOCUS12879</name>
</gene>
<dbReference type="Proteomes" id="UP000324832">
    <property type="component" value="Unassembled WGS sequence"/>
</dbReference>
<dbReference type="AlphaFoldDB" id="A0A5E4QYG3"/>
<dbReference type="GO" id="GO:0030688">
    <property type="term" value="C:preribosome, small subunit precursor"/>
    <property type="evidence" value="ECO:0007669"/>
    <property type="project" value="TreeGrafter"/>
</dbReference>
<evidence type="ECO:0000313" key="4">
    <source>
        <dbReference type="EMBL" id="VVD02722.1"/>
    </source>
</evidence>
<accession>A0A5E4QYG3</accession>
<organism evidence="4 5">
    <name type="scientific">Leptidea sinapis</name>
    <dbReference type="NCBI Taxonomy" id="189913"/>
    <lineage>
        <taxon>Eukaryota</taxon>
        <taxon>Metazoa</taxon>
        <taxon>Ecdysozoa</taxon>
        <taxon>Arthropoda</taxon>
        <taxon>Hexapoda</taxon>
        <taxon>Insecta</taxon>
        <taxon>Pterygota</taxon>
        <taxon>Neoptera</taxon>
        <taxon>Endopterygota</taxon>
        <taxon>Lepidoptera</taxon>
        <taxon>Glossata</taxon>
        <taxon>Ditrysia</taxon>
        <taxon>Papilionoidea</taxon>
        <taxon>Pieridae</taxon>
        <taxon>Dismorphiinae</taxon>
        <taxon>Leptidea</taxon>
    </lineage>
</organism>
<protein>
    <recommendedName>
        <fullName evidence="2">Pre-rRNA-processing protein TSR1 homolog</fullName>
    </recommendedName>
</protein>
<keyword evidence="5" id="KW-1185">Reference proteome</keyword>
<evidence type="ECO:0000313" key="5">
    <source>
        <dbReference type="Proteomes" id="UP000324832"/>
    </source>
</evidence>
<dbReference type="InterPro" id="IPR039761">
    <property type="entry name" value="Bms1/Tsr1"/>
</dbReference>
<dbReference type="GO" id="GO:0000479">
    <property type="term" value="P:endonucleolytic cleavage of tricistronic rRNA transcript (SSU-rRNA, 5.8S rRNA, LSU-rRNA)"/>
    <property type="evidence" value="ECO:0007669"/>
    <property type="project" value="TreeGrafter"/>
</dbReference>
<evidence type="ECO:0000256" key="2">
    <source>
        <dbReference type="ARBA" id="ARBA00040070"/>
    </source>
</evidence>
<proteinExistence type="predicted"/>